<dbReference type="EMBL" id="ARXX01000014">
    <property type="protein sequence ID" value="MBF5055973.1"/>
    <property type="molecule type" value="Genomic_DNA"/>
</dbReference>
<evidence type="ECO:0000313" key="3">
    <source>
        <dbReference type="EMBL" id="MBF5055973.1"/>
    </source>
</evidence>
<feature type="domain" description="Fatty acid desaturase" evidence="2">
    <location>
        <begin position="45"/>
        <end position="289"/>
    </location>
</feature>
<gene>
    <name evidence="3" type="ORF">Y5W_01267</name>
</gene>
<name>A0ABS0APG7_9GAMM</name>
<keyword evidence="1" id="KW-0812">Transmembrane</keyword>
<keyword evidence="1" id="KW-0472">Membrane</keyword>
<feature type="transmembrane region" description="Helical" evidence="1">
    <location>
        <begin position="47"/>
        <end position="68"/>
    </location>
</feature>
<feature type="transmembrane region" description="Helical" evidence="1">
    <location>
        <begin position="21"/>
        <end position="41"/>
    </location>
</feature>
<organism evidence="3 4">
    <name type="scientific">Alloalcanivorax profundimaris</name>
    <dbReference type="NCBI Taxonomy" id="2735259"/>
    <lineage>
        <taxon>Bacteria</taxon>
        <taxon>Pseudomonadati</taxon>
        <taxon>Pseudomonadota</taxon>
        <taxon>Gammaproteobacteria</taxon>
        <taxon>Oceanospirillales</taxon>
        <taxon>Alcanivoracaceae</taxon>
        <taxon>Alloalcanivorax</taxon>
    </lineage>
</organism>
<feature type="transmembrane region" description="Helical" evidence="1">
    <location>
        <begin position="183"/>
        <end position="209"/>
    </location>
</feature>
<evidence type="ECO:0000256" key="1">
    <source>
        <dbReference type="SAM" id="Phobius"/>
    </source>
</evidence>
<proteinExistence type="predicted"/>
<dbReference type="Proteomes" id="UP000662703">
    <property type="component" value="Unassembled WGS sequence"/>
</dbReference>
<keyword evidence="4" id="KW-1185">Reference proteome</keyword>
<keyword evidence="1" id="KW-1133">Transmembrane helix</keyword>
<evidence type="ECO:0000259" key="2">
    <source>
        <dbReference type="Pfam" id="PF00487"/>
    </source>
</evidence>
<evidence type="ECO:0000313" key="4">
    <source>
        <dbReference type="Proteomes" id="UP000662703"/>
    </source>
</evidence>
<dbReference type="Pfam" id="PF00487">
    <property type="entry name" value="FA_desaturase"/>
    <property type="match status" value="1"/>
</dbReference>
<comment type="caution">
    <text evidence="3">The sequence shown here is derived from an EMBL/GenBank/DDBJ whole genome shotgun (WGS) entry which is preliminary data.</text>
</comment>
<sequence>MIEPMPMIEKVRASLRHPDGLAPNAAALAYILVTYVGGWLLMARPGWLLPALGVLACAHGMVVAAYLIHDCAHNALFKNTAYNTRLGKALNWVAGGCYGTYEDLRYKHLRHHVDNADTIAFDYRAWLKAHPRTEKLVFALEWAYVPAVDYLMHAVLMVAPFIGYGDPAQRKRTAAVLLVRLTLLAALAVWSLKAVLLYFVAYALLLTVLRFFDAFQHNYDIIATLNDKEAPLPHKGDREYEESNTYTNPISRRWPVLNLLVLNFCYHNAHHTKPTLPWYKLPAAHRELYGDDFAQTLPFKDQLRSYHRHRLDGIHAETYGQVEATRAIREGSAVPVYGLSFLTAF</sequence>
<reference evidence="3 4" key="1">
    <citation type="submission" date="2012-09" db="EMBL/GenBank/DDBJ databases">
        <title>Genome Sequence of alkane-degrading Bacterium Alcanivorax sp. 521-1.</title>
        <authorList>
            <person name="Lai Q."/>
            <person name="Shao Z."/>
        </authorList>
    </citation>
    <scope>NUCLEOTIDE SEQUENCE [LARGE SCALE GENOMIC DNA]</scope>
    <source>
        <strain evidence="3 4">521-1</strain>
    </source>
</reference>
<feature type="transmembrane region" description="Helical" evidence="1">
    <location>
        <begin position="142"/>
        <end position="163"/>
    </location>
</feature>
<protein>
    <submittedName>
        <fullName evidence="3">Fatty acid desaturase</fullName>
    </submittedName>
</protein>
<accession>A0ABS0APG7</accession>
<dbReference type="InterPro" id="IPR005804">
    <property type="entry name" value="FA_desaturase_dom"/>
</dbReference>